<proteinExistence type="predicted"/>
<evidence type="ECO:0000256" key="2">
    <source>
        <dbReference type="SAM" id="Phobius"/>
    </source>
</evidence>
<evidence type="ECO:0000256" key="3">
    <source>
        <dbReference type="SAM" id="SignalP"/>
    </source>
</evidence>
<gene>
    <name evidence="4" type="ORF">A1Q1_00535</name>
</gene>
<comment type="caution">
    <text evidence="4">The sequence shown here is derived from an EMBL/GenBank/DDBJ whole genome shotgun (WGS) entry which is preliminary data.</text>
</comment>
<dbReference type="AlphaFoldDB" id="J6EZY1"/>
<feature type="transmembrane region" description="Helical" evidence="2">
    <location>
        <begin position="383"/>
        <end position="403"/>
    </location>
</feature>
<dbReference type="VEuPathDB" id="FungiDB:A1Q1_00535"/>
<dbReference type="HOGENOM" id="CLU_515047_0_0_1"/>
<feature type="compositionally biased region" description="Low complexity" evidence="1">
    <location>
        <begin position="507"/>
        <end position="518"/>
    </location>
</feature>
<dbReference type="GeneID" id="25984049"/>
<keyword evidence="2" id="KW-0812">Transmembrane</keyword>
<accession>J6EZY1</accession>
<name>J6EZY1_TRIAS</name>
<keyword evidence="2" id="KW-0472">Membrane</keyword>
<keyword evidence="2" id="KW-1133">Transmembrane helix</keyword>
<organism evidence="4 5">
    <name type="scientific">Trichosporon asahii var. asahii (strain ATCC 90039 / CBS 2479 / JCM 2466 / KCTC 7840 / NBRC 103889/ NCYC 2677 / UAMH 7654)</name>
    <name type="common">Yeast</name>
    <dbReference type="NCBI Taxonomy" id="1186058"/>
    <lineage>
        <taxon>Eukaryota</taxon>
        <taxon>Fungi</taxon>
        <taxon>Dikarya</taxon>
        <taxon>Basidiomycota</taxon>
        <taxon>Agaricomycotina</taxon>
        <taxon>Tremellomycetes</taxon>
        <taxon>Trichosporonales</taxon>
        <taxon>Trichosporonaceae</taxon>
        <taxon>Trichosporon</taxon>
    </lineage>
</organism>
<keyword evidence="3" id="KW-0732">Signal</keyword>
<feature type="signal peptide" evidence="3">
    <location>
        <begin position="1"/>
        <end position="21"/>
    </location>
</feature>
<feature type="compositionally biased region" description="Polar residues" evidence="1">
    <location>
        <begin position="493"/>
        <end position="506"/>
    </location>
</feature>
<reference evidence="4 5" key="1">
    <citation type="journal article" date="2012" name="Eukaryot. Cell">
        <title>Draft genome sequence of CBS 2479, the standard type strain of Trichosporon asahii.</title>
        <authorList>
            <person name="Yang R.Y."/>
            <person name="Li H.T."/>
            <person name="Zhu H."/>
            <person name="Zhou G.P."/>
            <person name="Wang M."/>
            <person name="Wang L."/>
        </authorList>
    </citation>
    <scope>NUCLEOTIDE SEQUENCE [LARGE SCALE GENOMIC DNA]</scope>
    <source>
        <strain evidence="5">ATCC 90039 / CBS 2479 / JCM 2466 / KCTC 7840 / NCYC 2677 / UAMH 7654</strain>
    </source>
</reference>
<protein>
    <recommendedName>
        <fullName evidence="6">Peptidase A1 domain-containing protein</fullName>
    </recommendedName>
</protein>
<feature type="region of interest" description="Disordered" evidence="1">
    <location>
        <begin position="476"/>
        <end position="530"/>
    </location>
</feature>
<evidence type="ECO:0000313" key="5">
    <source>
        <dbReference type="Proteomes" id="UP000002748"/>
    </source>
</evidence>
<feature type="chain" id="PRO_5003788117" description="Peptidase A1 domain-containing protein" evidence="3">
    <location>
        <begin position="22"/>
        <end position="580"/>
    </location>
</feature>
<feature type="compositionally biased region" description="Polar residues" evidence="1">
    <location>
        <begin position="476"/>
        <end position="485"/>
    </location>
</feature>
<dbReference type="KEGG" id="tasa:A1Q1_00535"/>
<dbReference type="EMBL" id="ALBS01000124">
    <property type="protein sequence ID" value="EJT50234.1"/>
    <property type="molecule type" value="Genomic_DNA"/>
</dbReference>
<dbReference type="Proteomes" id="UP000002748">
    <property type="component" value="Unassembled WGS sequence"/>
</dbReference>
<feature type="compositionally biased region" description="Basic and acidic residues" evidence="1">
    <location>
        <begin position="360"/>
        <end position="375"/>
    </location>
</feature>
<sequence length="580" mass="63635">MPSNFFNCVLLGLLTLELVIAQFDNTFEFTEAPLSPTLTWHTNESEFFGGWIYHDTTGYLESGAPRTDFQAKTLTVDFIGSGFRIHGELDTGGRDPLLLDLGSFWVAPNMSTAFKINKTSGVIAEWEFLGAVRTMVAHIWIPEDIGFILHNVTTHNPEAWSKEAVYQPVVVNGSLSSQMSAKELDDTELRFFSLSQSERRVAPEYLPPRVFGETLMLESGNELLYRLPLNTSLVRVLGPVGSNSDWDHAIRSNTMKLCTIQFDPLPYWFNEGSYQHISWELSFVQSQRPSFSANMTLFRVPLDPRVQYTAKVMPVYSGQPRVCVFSGFETYPFHVRNGSFIEGGGHGNHSHNGSTPGNKHLGDSNQTREEDGKEFRPFKTSTLVGAVVGTAAGILAIGVVVFITRRCVLRRRLQSEASIPDFEVDHAPAILTPFVTEVTAGSTAGANVGPVVPPPEPRSSTQSILSPLLNRLSSISKTPRSSLATTRPEEAAVSSTTADPSTHPTESSIGHSIAGSSARPARRAIQAEDAEDADIEIVPPAYRDAWAQRLSQSELHDGSVAVTRSVKGERAQDLGPLCLR</sequence>
<evidence type="ECO:0000256" key="1">
    <source>
        <dbReference type="SAM" id="MobiDB-lite"/>
    </source>
</evidence>
<feature type="region of interest" description="Disordered" evidence="1">
    <location>
        <begin position="342"/>
        <end position="375"/>
    </location>
</feature>
<dbReference type="RefSeq" id="XP_014181325.1">
    <property type="nucleotide sequence ID" value="XM_014325850.1"/>
</dbReference>
<evidence type="ECO:0000313" key="4">
    <source>
        <dbReference type="EMBL" id="EJT50234.1"/>
    </source>
</evidence>
<evidence type="ECO:0008006" key="6">
    <source>
        <dbReference type="Google" id="ProtNLM"/>
    </source>
</evidence>